<reference evidence="2" key="1">
    <citation type="submission" date="2022-12" db="EMBL/GenBank/DDBJ databases">
        <authorList>
            <person name="Petersen C."/>
        </authorList>
    </citation>
    <scope>NUCLEOTIDE SEQUENCE</scope>
    <source>
        <strain evidence="2">IBT 35673</strain>
    </source>
</reference>
<dbReference type="Proteomes" id="UP001147695">
    <property type="component" value="Unassembled WGS sequence"/>
</dbReference>
<feature type="signal peptide" evidence="1">
    <location>
        <begin position="1"/>
        <end position="18"/>
    </location>
</feature>
<dbReference type="AlphaFoldDB" id="A0A9W9UGC5"/>
<evidence type="ECO:0000256" key="1">
    <source>
        <dbReference type="SAM" id="SignalP"/>
    </source>
</evidence>
<sequence length="128" mass="13021">MQISLSLILPLLALSVSAIPLEVRQSSAVTVALSNDLSGATATATFQPDNIVRGIFSLYGTTSVGAGGTVKASSAFLNSAPQNINCVIFNGGVKIATLTNDKSYADLDGNPGQAVPVSLNSATIQCHV</sequence>
<organism evidence="2 3">
    <name type="scientific">Penicillium brevicompactum</name>
    <dbReference type="NCBI Taxonomy" id="5074"/>
    <lineage>
        <taxon>Eukaryota</taxon>
        <taxon>Fungi</taxon>
        <taxon>Dikarya</taxon>
        <taxon>Ascomycota</taxon>
        <taxon>Pezizomycotina</taxon>
        <taxon>Eurotiomycetes</taxon>
        <taxon>Eurotiomycetidae</taxon>
        <taxon>Eurotiales</taxon>
        <taxon>Aspergillaceae</taxon>
        <taxon>Penicillium</taxon>
    </lineage>
</organism>
<protein>
    <submittedName>
        <fullName evidence="2">Uncharacterized protein</fullName>
    </submittedName>
</protein>
<proteinExistence type="predicted"/>
<evidence type="ECO:0000313" key="2">
    <source>
        <dbReference type="EMBL" id="KAJ5340098.1"/>
    </source>
</evidence>
<gene>
    <name evidence="2" type="ORF">N7452_006826</name>
</gene>
<feature type="chain" id="PRO_5040831151" evidence="1">
    <location>
        <begin position="19"/>
        <end position="128"/>
    </location>
</feature>
<name>A0A9W9UGC5_PENBR</name>
<keyword evidence="1" id="KW-0732">Signal</keyword>
<comment type="caution">
    <text evidence="2">The sequence shown here is derived from an EMBL/GenBank/DDBJ whole genome shotgun (WGS) entry which is preliminary data.</text>
</comment>
<dbReference type="EMBL" id="JAPZBQ010000003">
    <property type="protein sequence ID" value="KAJ5340098.1"/>
    <property type="molecule type" value="Genomic_DNA"/>
</dbReference>
<accession>A0A9W9UGC5</accession>
<reference evidence="2" key="2">
    <citation type="journal article" date="2023" name="IMA Fungus">
        <title>Comparative genomic study of the Penicillium genus elucidates a diverse pangenome and 15 lateral gene transfer events.</title>
        <authorList>
            <person name="Petersen C."/>
            <person name="Sorensen T."/>
            <person name="Nielsen M.R."/>
            <person name="Sondergaard T.E."/>
            <person name="Sorensen J.L."/>
            <person name="Fitzpatrick D.A."/>
            <person name="Frisvad J.C."/>
            <person name="Nielsen K.L."/>
        </authorList>
    </citation>
    <scope>NUCLEOTIDE SEQUENCE</scope>
    <source>
        <strain evidence="2">IBT 35673</strain>
    </source>
</reference>
<evidence type="ECO:0000313" key="3">
    <source>
        <dbReference type="Proteomes" id="UP001147695"/>
    </source>
</evidence>